<dbReference type="Gene3D" id="1.20.58.200">
    <property type="entry name" value="Translin, domain 2"/>
    <property type="match status" value="1"/>
</dbReference>
<dbReference type="AlphaFoldDB" id="A0A642UHR6"/>
<organism evidence="1 2">
    <name type="scientific">Diutina rugosa</name>
    <name type="common">Yeast</name>
    <name type="synonym">Candida rugosa</name>
    <dbReference type="NCBI Taxonomy" id="5481"/>
    <lineage>
        <taxon>Eukaryota</taxon>
        <taxon>Fungi</taxon>
        <taxon>Dikarya</taxon>
        <taxon>Ascomycota</taxon>
        <taxon>Saccharomycotina</taxon>
        <taxon>Pichiomycetes</taxon>
        <taxon>Debaryomycetaceae</taxon>
        <taxon>Diutina</taxon>
    </lineage>
</organism>
<dbReference type="GO" id="GO:0043565">
    <property type="term" value="F:sequence-specific DNA binding"/>
    <property type="evidence" value="ECO:0007669"/>
    <property type="project" value="InterPro"/>
</dbReference>
<dbReference type="InterPro" id="IPR016069">
    <property type="entry name" value="Translin_C"/>
</dbReference>
<dbReference type="Pfam" id="PF01997">
    <property type="entry name" value="Translin"/>
    <property type="match status" value="1"/>
</dbReference>
<dbReference type="RefSeq" id="XP_034010254.1">
    <property type="nucleotide sequence ID" value="XM_034157769.1"/>
</dbReference>
<dbReference type="Proteomes" id="UP000449547">
    <property type="component" value="Unassembled WGS sequence"/>
</dbReference>
<protein>
    <recommendedName>
        <fullName evidence="3">Translin</fullName>
    </recommendedName>
</protein>
<dbReference type="EMBL" id="SWFT01000149">
    <property type="protein sequence ID" value="KAA8897997.1"/>
    <property type="molecule type" value="Genomic_DNA"/>
</dbReference>
<dbReference type="OrthoDB" id="829at2759"/>
<dbReference type="PANTHER" id="PTHR10741">
    <property type="entry name" value="TRANSLIN AND TRANSLIN ASSOCIATED PROTEIN X"/>
    <property type="match status" value="1"/>
</dbReference>
<evidence type="ECO:0000313" key="1">
    <source>
        <dbReference type="EMBL" id="KAA8897997.1"/>
    </source>
</evidence>
<dbReference type="SUPFAM" id="SSF74784">
    <property type="entry name" value="Translin"/>
    <property type="match status" value="1"/>
</dbReference>
<evidence type="ECO:0000313" key="2">
    <source>
        <dbReference type="Proteomes" id="UP000449547"/>
    </source>
</evidence>
<accession>A0A642UHR6</accession>
<dbReference type="OMA" id="NEWINCS"/>
<evidence type="ECO:0008006" key="3">
    <source>
        <dbReference type="Google" id="ProtNLM"/>
    </source>
</evidence>
<dbReference type="InterPro" id="IPR036081">
    <property type="entry name" value="Translin_sf"/>
</dbReference>
<gene>
    <name evidence="1" type="ORF">DIURU_004850</name>
</gene>
<keyword evidence="2" id="KW-1185">Reference proteome</keyword>
<name>A0A642UHR6_DIURU</name>
<sequence length="238" mass="26818">MESIFTELHQQIEADAANKETLRQIEREFAQDTAHIKSALHLSAAPTQLQVPDHRAELLKLFNTYNDKLKPVVNSDRLSDRFTQELLTLYLTNGYFLEVKRAFASDLDTITINLMDVVIPPAQLIAQGFHNDENVLEYSHYLLSVLTMVDAIVEYTSDAIINVSMEPGADKRQYAIGPANLDIVNKLSTGFGMLDLKNDGIRRKYDGLKYAVKRINGFVYDLSLRGLITVKPEVVESA</sequence>
<dbReference type="GeneID" id="54783501"/>
<reference evidence="1 2" key="1">
    <citation type="submission" date="2019-07" db="EMBL/GenBank/DDBJ databases">
        <title>Genome assembly of two rare yeast pathogens: Diutina rugosa and Trichomonascus ciferrii.</title>
        <authorList>
            <person name="Mixao V."/>
            <person name="Saus E."/>
            <person name="Hansen A."/>
            <person name="Lass-Flor C."/>
            <person name="Gabaldon T."/>
        </authorList>
    </citation>
    <scope>NUCLEOTIDE SEQUENCE [LARGE SCALE GENOMIC DNA]</scope>
    <source>
        <strain evidence="1 2">CBS 613</strain>
    </source>
</reference>
<comment type="caution">
    <text evidence="1">The sequence shown here is derived from an EMBL/GenBank/DDBJ whole genome shotgun (WGS) entry which is preliminary data.</text>
</comment>
<dbReference type="VEuPathDB" id="FungiDB:DIURU_004850"/>
<proteinExistence type="predicted"/>
<dbReference type="InterPro" id="IPR002848">
    <property type="entry name" value="Translin_fam"/>
</dbReference>